<dbReference type="PANTHER" id="PTHR31650">
    <property type="entry name" value="O-ACYLTRANSFERASE (WSD1-LIKE) FAMILY PROTEIN"/>
    <property type="match status" value="1"/>
</dbReference>
<organism evidence="14 15">
    <name type="scientific">Prunus persica</name>
    <name type="common">Peach</name>
    <name type="synonym">Amygdalus persica</name>
    <dbReference type="NCBI Taxonomy" id="3760"/>
    <lineage>
        <taxon>Eukaryota</taxon>
        <taxon>Viridiplantae</taxon>
        <taxon>Streptophyta</taxon>
        <taxon>Embryophyta</taxon>
        <taxon>Tracheophyta</taxon>
        <taxon>Spermatophyta</taxon>
        <taxon>Magnoliopsida</taxon>
        <taxon>eudicotyledons</taxon>
        <taxon>Gunneridae</taxon>
        <taxon>Pentapetalae</taxon>
        <taxon>rosids</taxon>
        <taxon>fabids</taxon>
        <taxon>Rosales</taxon>
        <taxon>Rosaceae</taxon>
        <taxon>Amygdaloideae</taxon>
        <taxon>Amygdaleae</taxon>
        <taxon>Prunus</taxon>
    </lineage>
</organism>
<dbReference type="PANTHER" id="PTHR31650:SF41">
    <property type="entry name" value="O-ACYLTRANSFERASE WSD1-LIKE ISOFORM X1"/>
    <property type="match status" value="1"/>
</dbReference>
<evidence type="ECO:0000256" key="9">
    <source>
        <dbReference type="ARBA" id="ARBA00047604"/>
    </source>
</evidence>
<keyword evidence="11" id="KW-1133">Transmembrane helix</keyword>
<dbReference type="UniPathway" id="UPA00282"/>
<dbReference type="InterPro" id="IPR023213">
    <property type="entry name" value="CAT-like_dom_sf"/>
</dbReference>
<dbReference type="GO" id="GO:0008374">
    <property type="term" value="F:O-acyltransferase activity"/>
    <property type="evidence" value="ECO:0000318"/>
    <property type="project" value="GO_Central"/>
</dbReference>
<evidence type="ECO:0000256" key="11">
    <source>
        <dbReference type="SAM" id="Phobius"/>
    </source>
</evidence>
<comment type="similarity">
    <text evidence="8">In the N-terminal section; belongs to the long-chain O-acyltransferase family.</text>
</comment>
<dbReference type="InterPro" id="IPR009721">
    <property type="entry name" value="O-acyltransferase_WSD1_C"/>
</dbReference>
<evidence type="ECO:0000256" key="7">
    <source>
        <dbReference type="ARBA" id="ARBA00023315"/>
    </source>
</evidence>
<comment type="catalytic activity">
    <reaction evidence="10">
        <text>an acyl-CoA + a 1,2-diacyl-sn-glycerol = a triacyl-sn-glycerol + CoA</text>
        <dbReference type="Rhea" id="RHEA:10868"/>
        <dbReference type="ChEBI" id="CHEBI:17815"/>
        <dbReference type="ChEBI" id="CHEBI:57287"/>
        <dbReference type="ChEBI" id="CHEBI:58342"/>
        <dbReference type="ChEBI" id="CHEBI:64615"/>
        <dbReference type="EC" id="2.3.1.20"/>
    </reaction>
</comment>
<dbReference type="eggNOG" id="ENOG502QTZ2">
    <property type="taxonomic scope" value="Eukaryota"/>
</dbReference>
<keyword evidence="6" id="KW-0256">Endoplasmic reticulum</keyword>
<comment type="catalytic activity">
    <reaction evidence="9">
        <text>a long chain fatty alcohol + a fatty acyl-CoA = a long-chain alcohol wax ester + CoA</text>
        <dbReference type="Rhea" id="RHEA:38443"/>
        <dbReference type="ChEBI" id="CHEBI:17135"/>
        <dbReference type="ChEBI" id="CHEBI:57287"/>
        <dbReference type="ChEBI" id="CHEBI:77636"/>
        <dbReference type="ChEBI" id="CHEBI:235323"/>
        <dbReference type="EC" id="2.3.1.75"/>
    </reaction>
</comment>
<name>A0A251MX44_PRUPE</name>
<evidence type="ECO:0000259" key="13">
    <source>
        <dbReference type="Pfam" id="PF06974"/>
    </source>
</evidence>
<reference evidence="14 15" key="1">
    <citation type="journal article" date="2013" name="Nat. Genet.">
        <title>The high-quality draft genome of peach (Prunus persica) identifies unique patterns of genetic diversity, domestication and genome evolution.</title>
        <authorList>
            <consortium name="International Peach Genome Initiative"/>
            <person name="Verde I."/>
            <person name="Abbott A.G."/>
            <person name="Scalabrin S."/>
            <person name="Jung S."/>
            <person name="Shu S."/>
            <person name="Marroni F."/>
            <person name="Zhebentyayeva T."/>
            <person name="Dettori M.T."/>
            <person name="Grimwood J."/>
            <person name="Cattonaro F."/>
            <person name="Zuccolo A."/>
            <person name="Rossini L."/>
            <person name="Jenkins J."/>
            <person name="Vendramin E."/>
            <person name="Meisel L.A."/>
            <person name="Decroocq V."/>
            <person name="Sosinski B."/>
            <person name="Prochnik S."/>
            <person name="Mitros T."/>
            <person name="Policriti A."/>
            <person name="Cipriani G."/>
            <person name="Dondini L."/>
            <person name="Ficklin S."/>
            <person name="Goodstein D.M."/>
            <person name="Xuan P."/>
            <person name="Del Fabbro C."/>
            <person name="Aramini V."/>
            <person name="Copetti D."/>
            <person name="Gonzalez S."/>
            <person name="Horner D.S."/>
            <person name="Falchi R."/>
            <person name="Lucas S."/>
            <person name="Mica E."/>
            <person name="Maldonado J."/>
            <person name="Lazzari B."/>
            <person name="Bielenberg D."/>
            <person name="Pirona R."/>
            <person name="Miculan M."/>
            <person name="Barakat A."/>
            <person name="Testolin R."/>
            <person name="Stella A."/>
            <person name="Tartarini S."/>
            <person name="Tonutti P."/>
            <person name="Arus P."/>
            <person name="Orellana A."/>
            <person name="Wells C."/>
            <person name="Main D."/>
            <person name="Vizzotto G."/>
            <person name="Silva H."/>
            <person name="Salamini F."/>
            <person name="Schmutz J."/>
            <person name="Morgante M."/>
            <person name="Rokhsar D.S."/>
        </authorList>
    </citation>
    <scope>NUCLEOTIDE SEQUENCE [LARGE SCALE GENOMIC DNA]</scope>
    <source>
        <strain evidence="15">cv. Nemared</strain>
    </source>
</reference>
<dbReference type="GO" id="GO:0019432">
    <property type="term" value="P:triglyceride biosynthetic process"/>
    <property type="evidence" value="ECO:0000318"/>
    <property type="project" value="GO_Central"/>
</dbReference>
<comment type="subcellular location">
    <subcellularLocation>
        <location evidence="1">Cell membrane</location>
        <topology evidence="1">Single-pass membrane protein</topology>
    </subcellularLocation>
    <subcellularLocation>
        <location evidence="2">Endoplasmic reticulum membrane</location>
    </subcellularLocation>
</comment>
<dbReference type="EMBL" id="CM007658">
    <property type="protein sequence ID" value="ONH91671.1"/>
    <property type="molecule type" value="Genomic_DNA"/>
</dbReference>
<dbReference type="GO" id="GO:0005789">
    <property type="term" value="C:endoplasmic reticulum membrane"/>
    <property type="evidence" value="ECO:0007669"/>
    <property type="project" value="UniProtKB-SubCell"/>
</dbReference>
<gene>
    <name evidence="14" type="ORF">PRUPE_8G128900</name>
</gene>
<feature type="domain" description="O-acyltransferase WSD1 C-terminal" evidence="13">
    <location>
        <begin position="319"/>
        <end position="466"/>
    </location>
</feature>
<feature type="transmembrane region" description="Helical" evidence="11">
    <location>
        <begin position="188"/>
        <end position="212"/>
    </location>
</feature>
<protein>
    <submittedName>
        <fullName evidence="14">Uncharacterized protein</fullName>
    </submittedName>
</protein>
<dbReference type="OrthoDB" id="619536at2759"/>
<evidence type="ECO:0000256" key="2">
    <source>
        <dbReference type="ARBA" id="ARBA00004586"/>
    </source>
</evidence>
<accession>A0A251MX44</accession>
<evidence type="ECO:0000256" key="10">
    <source>
        <dbReference type="ARBA" id="ARBA00048109"/>
    </source>
</evidence>
<keyword evidence="11" id="KW-0812">Transmembrane</keyword>
<evidence type="ECO:0000259" key="12">
    <source>
        <dbReference type="Pfam" id="PF03007"/>
    </source>
</evidence>
<evidence type="ECO:0000256" key="4">
    <source>
        <dbReference type="ARBA" id="ARBA00005189"/>
    </source>
</evidence>
<keyword evidence="7" id="KW-0012">Acyltransferase</keyword>
<feature type="domain" description="O-acyltransferase WSD1-like N-terminal" evidence="12">
    <location>
        <begin position="67"/>
        <end position="262"/>
    </location>
</feature>
<dbReference type="SUPFAM" id="SSF52777">
    <property type="entry name" value="CoA-dependent acyltransferases"/>
    <property type="match status" value="1"/>
</dbReference>
<evidence type="ECO:0000313" key="14">
    <source>
        <dbReference type="EMBL" id="ONH91671.1"/>
    </source>
</evidence>
<proteinExistence type="inferred from homology"/>
<evidence type="ECO:0000256" key="8">
    <source>
        <dbReference type="ARBA" id="ARBA00024360"/>
    </source>
</evidence>
<dbReference type="InterPro" id="IPR045034">
    <property type="entry name" value="O-acyltransferase_WSD1-like"/>
</dbReference>
<dbReference type="Pfam" id="PF03007">
    <property type="entry name" value="WS_DGAT_cat"/>
    <property type="match status" value="1"/>
</dbReference>
<dbReference type="Gramene" id="ONH91671">
    <property type="protein sequence ID" value="ONH91671"/>
    <property type="gene ID" value="PRUPE_8G128900"/>
</dbReference>
<dbReference type="SMR" id="A0A251MX44"/>
<dbReference type="InterPro" id="IPR004255">
    <property type="entry name" value="O-acyltransferase_WSD1_N"/>
</dbReference>
<keyword evidence="11" id="KW-0472">Membrane</keyword>
<comment type="pathway">
    <text evidence="4">Lipid metabolism.</text>
</comment>
<evidence type="ECO:0000313" key="15">
    <source>
        <dbReference type="Proteomes" id="UP000006882"/>
    </source>
</evidence>
<evidence type="ECO:0000256" key="6">
    <source>
        <dbReference type="ARBA" id="ARBA00022824"/>
    </source>
</evidence>
<keyword evidence="5" id="KW-0808">Transferase</keyword>
<dbReference type="Gene3D" id="3.30.559.10">
    <property type="entry name" value="Chloramphenicol acetyltransferase-like domain"/>
    <property type="match status" value="1"/>
</dbReference>
<dbReference type="Pfam" id="PF06974">
    <property type="entry name" value="WS_DGAT_C"/>
    <property type="match status" value="1"/>
</dbReference>
<keyword evidence="15" id="KW-1185">Reference proteome</keyword>
<dbReference type="GO" id="GO:0004144">
    <property type="term" value="F:diacylglycerol O-acyltransferase activity"/>
    <property type="evidence" value="ECO:0007669"/>
    <property type="project" value="UniProtKB-EC"/>
</dbReference>
<dbReference type="GO" id="GO:0047196">
    <property type="term" value="F:long-chain-alcohol O-fatty-acyltransferase activity"/>
    <property type="evidence" value="ECO:0007669"/>
    <property type="project" value="UniProtKB-EC"/>
</dbReference>
<evidence type="ECO:0000256" key="1">
    <source>
        <dbReference type="ARBA" id="ARBA00004162"/>
    </source>
</evidence>
<comment type="pathway">
    <text evidence="3">Glycerolipid metabolism; triacylglycerol biosynthesis.</text>
</comment>
<dbReference type="Proteomes" id="UP000006882">
    <property type="component" value="Chromosome G8"/>
</dbReference>
<dbReference type="AlphaFoldDB" id="A0A251MX44"/>
<evidence type="ECO:0000256" key="3">
    <source>
        <dbReference type="ARBA" id="ARBA00004771"/>
    </source>
</evidence>
<dbReference type="GO" id="GO:0005886">
    <property type="term" value="C:plasma membrane"/>
    <property type="evidence" value="ECO:0000318"/>
    <property type="project" value="GO_Central"/>
</dbReference>
<sequence>MGSFDDDSAEQPLSPTGRLFLHPKWNLVVHCAIGFKNPIDIDAIKYRLKTSLLLSHPRFSSLVVRDSHGVEHWQKATHIDLDRHIIILHNPVSTASQPVDHETAVNDYLADLSTSPGLSTDKPLWEVHLLMAHNCCVFRLHHALGDGVSLMYLFLADCRRANNEEKLPTLAYGKTRGKKRVDSSIGKGWWVLLIGFLSMVWFNLVFVVEFVMRSLWVCDSKTEISGGDGVQLWPRKLATARFRLQDMKLVKKAVPNATINDVLFGVLSSGLSRYLEHRTPNALPEGLQITGLAMVNLREQLGLQELSDMMKNNSPGLGWGNKFGMILLPIYYHKSNGPDDPLAYLKRAKVMIDRRKQSLQAYFSYKTVLSTMPYLGAKVTAWLNNNIICNTSFTISNIIGPEEEITAAGNTVTYLRVNSTTGPHALTMHLVSYAGKVDMQISVAKDIIPDPAFLANCFEEALLDMKEAASRNATISN</sequence>
<evidence type="ECO:0000256" key="5">
    <source>
        <dbReference type="ARBA" id="ARBA00022679"/>
    </source>
</evidence>